<feature type="non-terminal residue" evidence="4">
    <location>
        <position position="1"/>
    </location>
</feature>
<dbReference type="Gene3D" id="2.60.40.790">
    <property type="match status" value="1"/>
</dbReference>
<evidence type="ECO:0000313" key="4">
    <source>
        <dbReference type="EMBL" id="RCJ03161.1"/>
    </source>
</evidence>
<dbReference type="AlphaFoldDB" id="A0A367P5Q9"/>
<comment type="similarity">
    <text evidence="1 2">Belongs to the small heat shock protein (HSP20) family.</text>
</comment>
<evidence type="ECO:0000313" key="5">
    <source>
        <dbReference type="Proteomes" id="UP000253501"/>
    </source>
</evidence>
<protein>
    <submittedName>
        <fullName evidence="4">Hsp20/alpha crystallin family protein</fullName>
    </submittedName>
</protein>
<dbReference type="InterPro" id="IPR008978">
    <property type="entry name" value="HSP20-like_chaperone"/>
</dbReference>
<dbReference type="EMBL" id="QDHA01000244">
    <property type="protein sequence ID" value="RCJ03161.1"/>
    <property type="molecule type" value="Genomic_DNA"/>
</dbReference>
<name>A0A367P5Q9_CUPNE</name>
<reference evidence="4 5" key="1">
    <citation type="submission" date="2018-04" db="EMBL/GenBank/DDBJ databases">
        <title>Cupriavidus necator CR12 genome sequencing and assembly.</title>
        <authorList>
            <person name="Ben Fekih I."/>
            <person name="Mazhar H.S."/>
            <person name="Bello S.K."/>
            <person name="Rensing C."/>
        </authorList>
    </citation>
    <scope>NUCLEOTIDE SEQUENCE [LARGE SCALE GENOMIC DNA]</scope>
    <source>
        <strain evidence="4 5">CR12</strain>
    </source>
</reference>
<dbReference type="Pfam" id="PF00011">
    <property type="entry name" value="HSP20"/>
    <property type="match status" value="1"/>
</dbReference>
<evidence type="ECO:0000256" key="2">
    <source>
        <dbReference type="RuleBase" id="RU003616"/>
    </source>
</evidence>
<proteinExistence type="inferred from homology"/>
<dbReference type="PROSITE" id="PS01031">
    <property type="entry name" value="SHSP"/>
    <property type="match status" value="1"/>
</dbReference>
<sequence length="39" mass="4341">VSLPNDVNPNAVEAKYRDGVLHISIQRLEAAQPRQISIQ</sequence>
<organism evidence="4 5">
    <name type="scientific">Cupriavidus necator</name>
    <name type="common">Alcaligenes eutrophus</name>
    <name type="synonym">Ralstonia eutropha</name>
    <dbReference type="NCBI Taxonomy" id="106590"/>
    <lineage>
        <taxon>Bacteria</taxon>
        <taxon>Pseudomonadati</taxon>
        <taxon>Pseudomonadota</taxon>
        <taxon>Betaproteobacteria</taxon>
        <taxon>Burkholderiales</taxon>
        <taxon>Burkholderiaceae</taxon>
        <taxon>Cupriavidus</taxon>
    </lineage>
</organism>
<gene>
    <name evidence="4" type="ORF">DDK22_38880</name>
</gene>
<dbReference type="Proteomes" id="UP000253501">
    <property type="component" value="Unassembled WGS sequence"/>
</dbReference>
<evidence type="ECO:0000256" key="1">
    <source>
        <dbReference type="PROSITE-ProRule" id="PRU00285"/>
    </source>
</evidence>
<accession>A0A367P5Q9</accession>
<dbReference type="InterPro" id="IPR002068">
    <property type="entry name" value="A-crystallin/Hsp20_dom"/>
</dbReference>
<comment type="caution">
    <text evidence="4">The sequence shown here is derived from an EMBL/GenBank/DDBJ whole genome shotgun (WGS) entry which is preliminary data.</text>
</comment>
<dbReference type="SUPFAM" id="SSF49764">
    <property type="entry name" value="HSP20-like chaperones"/>
    <property type="match status" value="1"/>
</dbReference>
<dbReference type="CDD" id="cd06464">
    <property type="entry name" value="ACD_sHsps-like"/>
    <property type="match status" value="1"/>
</dbReference>
<evidence type="ECO:0000259" key="3">
    <source>
        <dbReference type="PROSITE" id="PS01031"/>
    </source>
</evidence>
<feature type="domain" description="SHSP" evidence="3">
    <location>
        <begin position="1"/>
        <end position="39"/>
    </location>
</feature>